<dbReference type="InterPro" id="IPR015915">
    <property type="entry name" value="Kelch-typ_b-propeller"/>
</dbReference>
<dbReference type="Pfam" id="PF01344">
    <property type="entry name" value="Kelch_1"/>
    <property type="match status" value="7"/>
</dbReference>
<dbReference type="SUPFAM" id="SSF117281">
    <property type="entry name" value="Kelch motif"/>
    <property type="match status" value="2"/>
</dbReference>
<name>A0A812PAB6_SYMPI</name>
<gene>
    <name evidence="1" type="primary">KLHL18</name>
    <name evidence="1" type="ORF">SPIL2461_LOCUS8207</name>
</gene>
<comment type="caution">
    <text evidence="1">The sequence shown here is derived from an EMBL/GenBank/DDBJ whole genome shotgun (WGS) entry which is preliminary data.</text>
</comment>
<proteinExistence type="predicted"/>
<dbReference type="EMBL" id="CAJNIZ010013313">
    <property type="protein sequence ID" value="CAE7346490.1"/>
    <property type="molecule type" value="Genomic_DNA"/>
</dbReference>
<dbReference type="SMART" id="SM00612">
    <property type="entry name" value="Kelch"/>
    <property type="match status" value="7"/>
</dbReference>
<reference evidence="1" key="1">
    <citation type="submission" date="2021-02" db="EMBL/GenBank/DDBJ databases">
        <authorList>
            <person name="Dougan E. K."/>
            <person name="Rhodes N."/>
            <person name="Thang M."/>
            <person name="Chan C."/>
        </authorList>
    </citation>
    <scope>NUCLEOTIDE SEQUENCE</scope>
</reference>
<dbReference type="AlphaFoldDB" id="A0A812PAB6"/>
<dbReference type="OrthoDB" id="191037at2759"/>
<dbReference type="Proteomes" id="UP000649617">
    <property type="component" value="Unassembled WGS sequence"/>
</dbReference>
<dbReference type="GO" id="GO:0016567">
    <property type="term" value="P:protein ubiquitination"/>
    <property type="evidence" value="ECO:0007669"/>
    <property type="project" value="UniProtKB-UniPathway"/>
</dbReference>
<organism evidence="1 2">
    <name type="scientific">Symbiodinium pilosum</name>
    <name type="common">Dinoflagellate</name>
    <dbReference type="NCBI Taxonomy" id="2952"/>
    <lineage>
        <taxon>Eukaryota</taxon>
        <taxon>Sar</taxon>
        <taxon>Alveolata</taxon>
        <taxon>Dinophyceae</taxon>
        <taxon>Suessiales</taxon>
        <taxon>Symbiodiniaceae</taxon>
        <taxon>Symbiodinium</taxon>
    </lineage>
</organism>
<dbReference type="UniPathway" id="UPA00143"/>
<protein>
    <submittedName>
        <fullName evidence="1">KLHL18 protein</fullName>
    </submittedName>
</protein>
<sequence length="818" mass="89398">MNDFDCLEDGFCPLAAKVLAADYPLLRCHFPELQGRSNSEVDKWLVQEAAWLSEGQAQRLAEGGDHHHLITSGGSLLAGSRSGIRAKSGGRAATFIVSDQYRIDELGNFRANMLDVKGVGTHVKADISSEKVTGLLGLADALREMAFQRLVQRLLDLEGLSDVMGTVPYYAILDTGLVYSGINPATGWTGESCVLLVRQRQSRLFDAYDGMNFSGVCPDAVHSVGFGREMRRILHSWGVSAEFEPRAVFHGQDASADEVLLCDQSGTWNLQADAACTHFMDFSDFYVLPMSPLPEPWRMSEEALKRAFSLERSGTSDRALACPQLSERLWGHRDRDSAAAACLELRQTLSKQKELRDAAAAVDDNGLILPMKPKYCMCWFMELDDSLMSRWCLDTARDHASGSFHGGILETLEARFLAKLHRRRFEATCAAHPLETRVHVVDVLTSDGLALGVGVYSGAVEVLALSACSKAAGRPVKKVLPALRALYPGHIYVHGGYDGQRRLLSIERLAPFGDCWEPLPPMSDRRAVVAADVVGGKLYVCGGWDGEHRLSQVERYNIAAGCWEQLPPMLERRSHPAVATLCGKLYVSGGFDGAESLSSVECFDPSTGCWCCLPQMQVRRRRAIAVVMAAKLYICGGFDGAGQLNFAESYDPQEKRWDMLPPMLARRVVSAAEVICGKLYVFGSEDDARVVSSVECYDPRSAVWEALPRMLSRRVGAAAASVAGCFYVCGGWDGRQRLDSAERYNPAAAAWEALPAMSERRDRAAIATIAGRLYVCGGFDGDADLRTAECFDPGSGCWLALPPMQERRSSAVAVAALT</sequence>
<dbReference type="PANTHER" id="PTHR45632">
    <property type="entry name" value="LD33804P"/>
    <property type="match status" value="1"/>
</dbReference>
<dbReference type="InterPro" id="IPR006652">
    <property type="entry name" value="Kelch_1"/>
</dbReference>
<dbReference type="PANTHER" id="PTHR45632:SF26">
    <property type="entry name" value="BTB DOMAIN-CONTAINING PROTEIN"/>
    <property type="match status" value="1"/>
</dbReference>
<evidence type="ECO:0000313" key="2">
    <source>
        <dbReference type="Proteomes" id="UP000649617"/>
    </source>
</evidence>
<accession>A0A812PAB6</accession>
<dbReference type="Gene3D" id="2.120.10.80">
    <property type="entry name" value="Kelch-type beta propeller"/>
    <property type="match status" value="2"/>
</dbReference>
<evidence type="ECO:0000313" key="1">
    <source>
        <dbReference type="EMBL" id="CAE7346490.1"/>
    </source>
</evidence>
<keyword evidence="2" id="KW-1185">Reference proteome</keyword>